<gene>
    <name evidence="4" type="ORF">MGAL_10B010750</name>
</gene>
<evidence type="ECO:0000256" key="2">
    <source>
        <dbReference type="SAM" id="SignalP"/>
    </source>
</evidence>
<feature type="signal peptide" evidence="2">
    <location>
        <begin position="1"/>
        <end position="22"/>
    </location>
</feature>
<evidence type="ECO:0000256" key="1">
    <source>
        <dbReference type="SAM" id="MobiDB-lite"/>
    </source>
</evidence>
<accession>A0A8B6FAF0</accession>
<dbReference type="Gene3D" id="3.30.70.270">
    <property type="match status" value="1"/>
</dbReference>
<dbReference type="EMBL" id="UYJE01006445">
    <property type="protein sequence ID" value="VDI45984.1"/>
    <property type="molecule type" value="Genomic_DNA"/>
</dbReference>
<dbReference type="Pfam" id="PF00078">
    <property type="entry name" value="RVT_1"/>
    <property type="match status" value="1"/>
</dbReference>
<dbReference type="Proteomes" id="UP000596742">
    <property type="component" value="Unassembled WGS sequence"/>
</dbReference>
<dbReference type="PANTHER" id="PTHR33050">
    <property type="entry name" value="REVERSE TRANSCRIPTASE DOMAIN-CONTAINING PROTEIN"/>
    <property type="match status" value="1"/>
</dbReference>
<proteinExistence type="predicted"/>
<dbReference type="OrthoDB" id="5985998at2759"/>
<dbReference type="InterPro" id="IPR000477">
    <property type="entry name" value="RT_dom"/>
</dbReference>
<protein>
    <recommendedName>
        <fullName evidence="3">Reverse transcriptase domain-containing protein</fullName>
    </recommendedName>
</protein>
<dbReference type="InterPro" id="IPR052055">
    <property type="entry name" value="Hepadnavirus_pol/RT"/>
</dbReference>
<name>A0A8B6FAF0_MYTGA</name>
<feature type="domain" description="Reverse transcriptase" evidence="3">
    <location>
        <begin position="240"/>
        <end position="368"/>
    </location>
</feature>
<dbReference type="SUPFAM" id="SSF56672">
    <property type="entry name" value="DNA/RNA polymerases"/>
    <property type="match status" value="1"/>
</dbReference>
<dbReference type="PANTHER" id="PTHR33050:SF7">
    <property type="entry name" value="RIBONUCLEASE H"/>
    <property type="match status" value="1"/>
</dbReference>
<evidence type="ECO:0000313" key="5">
    <source>
        <dbReference type="Proteomes" id="UP000596742"/>
    </source>
</evidence>
<dbReference type="AlphaFoldDB" id="A0A8B6FAF0"/>
<feature type="chain" id="PRO_5032875868" description="Reverse transcriptase domain-containing protein" evidence="2">
    <location>
        <begin position="23"/>
        <end position="375"/>
    </location>
</feature>
<feature type="region of interest" description="Disordered" evidence="1">
    <location>
        <begin position="96"/>
        <end position="128"/>
    </location>
</feature>
<reference evidence="4" key="1">
    <citation type="submission" date="2018-11" db="EMBL/GenBank/DDBJ databases">
        <authorList>
            <person name="Alioto T."/>
            <person name="Alioto T."/>
        </authorList>
    </citation>
    <scope>NUCLEOTIDE SEQUENCE</scope>
</reference>
<keyword evidence="5" id="KW-1185">Reference proteome</keyword>
<keyword evidence="2" id="KW-0732">Signal</keyword>
<evidence type="ECO:0000259" key="3">
    <source>
        <dbReference type="Pfam" id="PF00078"/>
    </source>
</evidence>
<organism evidence="4 5">
    <name type="scientific">Mytilus galloprovincialis</name>
    <name type="common">Mediterranean mussel</name>
    <dbReference type="NCBI Taxonomy" id="29158"/>
    <lineage>
        <taxon>Eukaryota</taxon>
        <taxon>Metazoa</taxon>
        <taxon>Spiralia</taxon>
        <taxon>Lophotrochozoa</taxon>
        <taxon>Mollusca</taxon>
        <taxon>Bivalvia</taxon>
        <taxon>Autobranchia</taxon>
        <taxon>Pteriomorphia</taxon>
        <taxon>Mytilida</taxon>
        <taxon>Mytiloidea</taxon>
        <taxon>Mytilidae</taxon>
        <taxon>Mytilinae</taxon>
        <taxon>Mytilus</taxon>
    </lineage>
</organism>
<dbReference type="Gene3D" id="3.10.10.10">
    <property type="entry name" value="HIV Type 1 Reverse Transcriptase, subunit A, domain 1"/>
    <property type="match status" value="1"/>
</dbReference>
<evidence type="ECO:0000313" key="4">
    <source>
        <dbReference type="EMBL" id="VDI45984.1"/>
    </source>
</evidence>
<sequence>MDGTPLMNILIVLWLTIRMMQPICVPLLPVLLEKGKVQNRMIGPAISLQKVEINSTQRIFFVGLVKTVDSEKMQVSRRTDPGNASIAINKDISPDTVHSRQVRQQQSARPQRNKKSHSKEPTLDEDTTNGVEYNFDFINNYEIKSGDQVINVKGNLKHNVSFWKSVLQANDFIVNTIEFGYRIPFNIEPCCIYLPNNKSALKHATFVEKSIDELLTTNCINEVECPPFVVNPLTVSVQSSGKIRLVLDLRHVNKYVEKQKVKFEGVNEALSFAHNNSKYMYKFDLRHGYHHLDVHYDHQKFLGFSWKFGNKTRFFTFTVLPFGLSSAGHIFTKTLRVLVKYWRAMSIPIVVYLDDGWGTAENSEICENMALQVKK</sequence>
<dbReference type="InterPro" id="IPR043128">
    <property type="entry name" value="Rev_trsase/Diguanyl_cyclase"/>
</dbReference>
<dbReference type="InterPro" id="IPR043502">
    <property type="entry name" value="DNA/RNA_pol_sf"/>
</dbReference>
<comment type="caution">
    <text evidence="4">The sequence shown here is derived from an EMBL/GenBank/DDBJ whole genome shotgun (WGS) entry which is preliminary data.</text>
</comment>